<comment type="caution">
    <text evidence="1">The sequence shown here is derived from an EMBL/GenBank/DDBJ whole genome shotgun (WGS) entry which is preliminary data.</text>
</comment>
<gene>
    <name evidence="1" type="ORF">Ctaglu_41450</name>
</gene>
<reference evidence="1 2" key="1">
    <citation type="submission" date="2018-11" db="EMBL/GenBank/DDBJ databases">
        <title>Genome sequencing and assembly of Clostridium tagluense strain A121.</title>
        <authorList>
            <person name="Murakami T."/>
            <person name="Segawa T."/>
            <person name="Shcherbakova V.A."/>
            <person name="Mori H."/>
            <person name="Yoshimura Y."/>
        </authorList>
    </citation>
    <scope>NUCLEOTIDE SEQUENCE [LARGE SCALE GENOMIC DNA]</scope>
    <source>
        <strain evidence="1 2">A121</strain>
    </source>
</reference>
<keyword evidence="2" id="KW-1185">Reference proteome</keyword>
<dbReference type="RefSeq" id="WP_125005287.1">
    <property type="nucleotide sequence ID" value="NZ_BHYK01000035.1"/>
</dbReference>
<organism evidence="1 2">
    <name type="scientific">Clostridium tagluense</name>
    <dbReference type="NCBI Taxonomy" id="360422"/>
    <lineage>
        <taxon>Bacteria</taxon>
        <taxon>Bacillati</taxon>
        <taxon>Bacillota</taxon>
        <taxon>Clostridia</taxon>
        <taxon>Eubacteriales</taxon>
        <taxon>Clostridiaceae</taxon>
        <taxon>Clostridium</taxon>
    </lineage>
</organism>
<accession>A0A401USI7</accession>
<dbReference type="EMBL" id="BHYK01000035">
    <property type="protein sequence ID" value="GCD12522.1"/>
    <property type="molecule type" value="Genomic_DNA"/>
</dbReference>
<protein>
    <submittedName>
        <fullName evidence="1">Uncharacterized protein</fullName>
    </submittedName>
</protein>
<dbReference type="AlphaFoldDB" id="A0A401USI7"/>
<name>A0A401USI7_9CLOT</name>
<evidence type="ECO:0000313" key="1">
    <source>
        <dbReference type="EMBL" id="GCD12522.1"/>
    </source>
</evidence>
<proteinExistence type="predicted"/>
<dbReference type="OrthoDB" id="1928231at2"/>
<dbReference type="Proteomes" id="UP000287872">
    <property type="component" value="Unassembled WGS sequence"/>
</dbReference>
<sequence>MKKQNLLILALIISLLFGTYSFFSLKRREKTANELFKYTLSQSQFCFAQDYTIMKDDEKNYYYRLAASNLYTALSIVDLTSYGNNGKNNELTSAINELYCCMTEINTNDSRWKAVTEKRVAIYKYLTYISDNPNDKNSCDALSRLSNNLCLGVEDVVINYEGTSDNWHVGYKIDGNENSHDTYYTFKYTGKEVNLVKDVKYSIDTRSEGEEGEFSMDSTMVHTGKLILPTGFPKSTDRDMIVKIEWNGKEESLILKKSK</sequence>
<evidence type="ECO:0000313" key="2">
    <source>
        <dbReference type="Proteomes" id="UP000287872"/>
    </source>
</evidence>